<sequence length="93" mass="10509">MFLFSDGAFRMEMHVMRPFAKRKPRQTPNIVQATCILLNFVGMRGGFKYEESLTCEMEDIPIYGTGGMAKLANIRDIFCCLFSVSDRLCSVGV</sequence>
<comment type="caution">
    <text evidence="1">The sequence shown here is derived from an EMBL/GenBank/DDBJ whole genome shotgun (WGS) entry which is preliminary data.</text>
</comment>
<keyword evidence="2" id="KW-1185">Reference proteome</keyword>
<evidence type="ECO:0000313" key="2">
    <source>
        <dbReference type="Proteomes" id="UP001159363"/>
    </source>
</evidence>
<organism evidence="1 2">
    <name type="scientific">Dryococelus australis</name>
    <dbReference type="NCBI Taxonomy" id="614101"/>
    <lineage>
        <taxon>Eukaryota</taxon>
        <taxon>Metazoa</taxon>
        <taxon>Ecdysozoa</taxon>
        <taxon>Arthropoda</taxon>
        <taxon>Hexapoda</taxon>
        <taxon>Insecta</taxon>
        <taxon>Pterygota</taxon>
        <taxon>Neoptera</taxon>
        <taxon>Polyneoptera</taxon>
        <taxon>Phasmatodea</taxon>
        <taxon>Verophasmatodea</taxon>
        <taxon>Anareolatae</taxon>
        <taxon>Phasmatidae</taxon>
        <taxon>Eurycanthinae</taxon>
        <taxon>Dryococelus</taxon>
    </lineage>
</organism>
<accession>A0ABQ9GXK0</accession>
<protein>
    <submittedName>
        <fullName evidence="1">Uncharacterized protein</fullName>
    </submittedName>
</protein>
<dbReference type="EMBL" id="JARBHB010000008">
    <property type="protein sequence ID" value="KAJ8876742.1"/>
    <property type="molecule type" value="Genomic_DNA"/>
</dbReference>
<gene>
    <name evidence="1" type="ORF">PR048_021189</name>
</gene>
<reference evidence="1 2" key="1">
    <citation type="submission" date="2023-02" db="EMBL/GenBank/DDBJ databases">
        <title>LHISI_Scaffold_Assembly.</title>
        <authorList>
            <person name="Stuart O.P."/>
            <person name="Cleave R."/>
            <person name="Magrath M.J.L."/>
            <person name="Mikheyev A.S."/>
        </authorList>
    </citation>
    <scope>NUCLEOTIDE SEQUENCE [LARGE SCALE GENOMIC DNA]</scope>
    <source>
        <strain evidence="1">Daus_M_001</strain>
        <tissue evidence="1">Leg muscle</tissue>
    </source>
</reference>
<evidence type="ECO:0000313" key="1">
    <source>
        <dbReference type="EMBL" id="KAJ8876742.1"/>
    </source>
</evidence>
<proteinExistence type="predicted"/>
<dbReference type="Proteomes" id="UP001159363">
    <property type="component" value="Chromosome 7"/>
</dbReference>
<name>A0ABQ9GXK0_9NEOP</name>